<reference evidence="2" key="2">
    <citation type="submission" date="2020-09" db="EMBL/GenBank/DDBJ databases">
        <authorList>
            <person name="Sun Q."/>
            <person name="Zhou Y."/>
        </authorList>
    </citation>
    <scope>NUCLEOTIDE SEQUENCE</scope>
    <source>
        <strain evidence="2">CGMCC 1.6293</strain>
    </source>
</reference>
<name>A0A917SPV9_9RHOB</name>
<evidence type="ECO:0000313" key="3">
    <source>
        <dbReference type="Proteomes" id="UP000649829"/>
    </source>
</evidence>
<dbReference type="AlphaFoldDB" id="A0A917SPV9"/>
<dbReference type="EMBL" id="BMLF01000001">
    <property type="protein sequence ID" value="GGL91572.1"/>
    <property type="molecule type" value="Genomic_DNA"/>
</dbReference>
<keyword evidence="3" id="KW-1185">Reference proteome</keyword>
<evidence type="ECO:0000313" key="2">
    <source>
        <dbReference type="EMBL" id="GGL91572.1"/>
    </source>
</evidence>
<comment type="caution">
    <text evidence="2">The sequence shown here is derived from an EMBL/GenBank/DDBJ whole genome shotgun (WGS) entry which is preliminary data.</text>
</comment>
<organism evidence="2 3">
    <name type="scientific">Pseudooceanicola nanhaiensis</name>
    <dbReference type="NCBI Taxonomy" id="375761"/>
    <lineage>
        <taxon>Bacteria</taxon>
        <taxon>Pseudomonadati</taxon>
        <taxon>Pseudomonadota</taxon>
        <taxon>Alphaproteobacteria</taxon>
        <taxon>Rhodobacterales</taxon>
        <taxon>Paracoccaceae</taxon>
        <taxon>Pseudooceanicola</taxon>
    </lineage>
</organism>
<gene>
    <name evidence="2" type="ORF">GCM10011534_12190</name>
</gene>
<sequence length="229" mass="24918">MLLDPSTEAFLAGRPDIRARWLIWIEAKNRLTGAEQTQGFWTGDDDATFTIGGQSRDYFGAGGFIALRELPYEAGTIVQMQRLSMGPVTEEVKQALRTYEPRLAPVEVHLALFDPITNALVGTPRAFTGWIDDLVFREAALENGSSGYQCDLTLASSSREGTRTLPLKKSDSAQQERSGDRGRRYAAVAGSIPVWWGEQRHVPAAPVAATPNKPAGATGGASWDESRGH</sequence>
<dbReference type="RefSeq" id="WP_051630355.1">
    <property type="nucleotide sequence ID" value="NZ_BMLF01000001.1"/>
</dbReference>
<protein>
    <submittedName>
        <fullName evidence="2">Uncharacterized protein</fullName>
    </submittedName>
</protein>
<dbReference type="Proteomes" id="UP000649829">
    <property type="component" value="Unassembled WGS sequence"/>
</dbReference>
<accession>A0A917SPV9</accession>
<proteinExistence type="predicted"/>
<reference evidence="2" key="1">
    <citation type="journal article" date="2014" name="Int. J. Syst. Evol. Microbiol.">
        <title>Complete genome sequence of Corynebacterium casei LMG S-19264T (=DSM 44701T), isolated from a smear-ripened cheese.</title>
        <authorList>
            <consortium name="US DOE Joint Genome Institute (JGI-PGF)"/>
            <person name="Walter F."/>
            <person name="Albersmeier A."/>
            <person name="Kalinowski J."/>
            <person name="Ruckert C."/>
        </authorList>
    </citation>
    <scope>NUCLEOTIDE SEQUENCE</scope>
    <source>
        <strain evidence="2">CGMCC 1.6293</strain>
    </source>
</reference>
<evidence type="ECO:0000256" key="1">
    <source>
        <dbReference type="SAM" id="MobiDB-lite"/>
    </source>
</evidence>
<feature type="region of interest" description="Disordered" evidence="1">
    <location>
        <begin position="161"/>
        <end position="184"/>
    </location>
</feature>
<feature type="region of interest" description="Disordered" evidence="1">
    <location>
        <begin position="205"/>
        <end position="229"/>
    </location>
</feature>